<dbReference type="InterPro" id="IPR005162">
    <property type="entry name" value="Retrotrans_gag_dom"/>
</dbReference>
<comment type="subcellular location">
    <subcellularLocation>
        <location evidence="1">Cytoplasm</location>
    </subcellularLocation>
</comment>
<keyword evidence="12" id="KW-1185">Reference proteome</keyword>
<evidence type="ECO:0000259" key="10">
    <source>
        <dbReference type="PROSITE" id="PS50994"/>
    </source>
</evidence>
<dbReference type="EMBL" id="RHFK02000018">
    <property type="protein sequence ID" value="TWW59915.1"/>
    <property type="molecule type" value="Genomic_DNA"/>
</dbReference>
<dbReference type="InterPro" id="IPR041267">
    <property type="entry name" value="NLRP_HD2"/>
</dbReference>
<dbReference type="Pfam" id="PF17779">
    <property type="entry name" value="WHD_NOD2"/>
    <property type="match status" value="1"/>
</dbReference>
<keyword evidence="6" id="KW-0067">ATP-binding</keyword>
<proteinExistence type="predicted"/>
<dbReference type="Gene3D" id="1.10.340.70">
    <property type="match status" value="1"/>
</dbReference>
<name>A0A5C6MYH0_9TELE</name>
<dbReference type="InterPro" id="IPR056924">
    <property type="entry name" value="SH3_Tf2-1"/>
</dbReference>
<dbReference type="Pfam" id="PF17921">
    <property type="entry name" value="Integrase_H2C2"/>
    <property type="match status" value="1"/>
</dbReference>
<evidence type="ECO:0000313" key="11">
    <source>
        <dbReference type="EMBL" id="TWW59915.1"/>
    </source>
</evidence>
<keyword evidence="4" id="KW-0677">Repeat</keyword>
<dbReference type="Pfam" id="PF03732">
    <property type="entry name" value="Retrotrans_gag"/>
    <property type="match status" value="1"/>
</dbReference>
<evidence type="ECO:0000256" key="3">
    <source>
        <dbReference type="ARBA" id="ARBA00022614"/>
    </source>
</evidence>
<dbReference type="GO" id="GO:0005524">
    <property type="term" value="F:ATP binding"/>
    <property type="evidence" value="ECO:0007669"/>
    <property type="project" value="UniProtKB-KW"/>
</dbReference>
<dbReference type="Gene3D" id="2.40.50.40">
    <property type="match status" value="1"/>
</dbReference>
<dbReference type="InterPro" id="IPR007111">
    <property type="entry name" value="NACHT_NTPase"/>
</dbReference>
<evidence type="ECO:0000256" key="1">
    <source>
        <dbReference type="ARBA" id="ARBA00004496"/>
    </source>
</evidence>
<feature type="domain" description="Integrase catalytic" evidence="10">
    <location>
        <begin position="491"/>
        <end position="608"/>
    </location>
</feature>
<dbReference type="InterPro" id="IPR001584">
    <property type="entry name" value="Integrase_cat-core"/>
</dbReference>
<dbReference type="PANTHER" id="PTHR24106">
    <property type="entry name" value="NACHT, LRR AND CARD DOMAINS-CONTAINING"/>
    <property type="match status" value="1"/>
</dbReference>
<feature type="compositionally biased region" description="Pro residues" evidence="8">
    <location>
        <begin position="64"/>
        <end position="83"/>
    </location>
</feature>
<dbReference type="SMART" id="SM01288">
    <property type="entry name" value="FISNA"/>
    <property type="match status" value="1"/>
</dbReference>
<dbReference type="Pfam" id="PF24626">
    <property type="entry name" value="SH3_Tf2-1"/>
    <property type="match status" value="1"/>
</dbReference>
<keyword evidence="3" id="KW-0433">Leucine-rich repeat</keyword>
<dbReference type="Pfam" id="PF05729">
    <property type="entry name" value="NACHT"/>
    <property type="match status" value="1"/>
</dbReference>
<keyword evidence="5" id="KW-0547">Nucleotide-binding</keyword>
<dbReference type="SUPFAM" id="SSF54160">
    <property type="entry name" value="Chromo domain-like"/>
    <property type="match status" value="1"/>
</dbReference>
<evidence type="ECO:0000256" key="4">
    <source>
        <dbReference type="ARBA" id="ARBA00022737"/>
    </source>
</evidence>
<protein>
    <submittedName>
        <fullName evidence="11">NACHT, LRR and PYD domains-containing protein 3</fullName>
    </submittedName>
</protein>
<evidence type="ECO:0000256" key="2">
    <source>
        <dbReference type="ARBA" id="ARBA00022490"/>
    </source>
</evidence>
<evidence type="ECO:0000313" key="12">
    <source>
        <dbReference type="Proteomes" id="UP000324091"/>
    </source>
</evidence>
<dbReference type="SUPFAM" id="SSF53098">
    <property type="entry name" value="Ribonuclease H-like"/>
    <property type="match status" value="1"/>
</dbReference>
<evidence type="ECO:0000256" key="5">
    <source>
        <dbReference type="ARBA" id="ARBA00022741"/>
    </source>
</evidence>
<feature type="coiled-coil region" evidence="7">
    <location>
        <begin position="13"/>
        <end position="51"/>
    </location>
</feature>
<dbReference type="InterPro" id="IPR027417">
    <property type="entry name" value="P-loop_NTPase"/>
</dbReference>
<dbReference type="Proteomes" id="UP000324091">
    <property type="component" value="Chromosome 5"/>
</dbReference>
<accession>A0A5C6MYH0</accession>
<dbReference type="GO" id="GO:0005737">
    <property type="term" value="C:cytoplasm"/>
    <property type="evidence" value="ECO:0007669"/>
    <property type="project" value="UniProtKB-SubCell"/>
</dbReference>
<feature type="region of interest" description="Disordered" evidence="8">
    <location>
        <begin position="63"/>
        <end position="96"/>
    </location>
</feature>
<sequence length="1297" mass="144637">MDPAHSSPPQSRLDQVEGRLQQFEAQLASNAAEARETASALEQALRSVAAQVQQLVVSVSQPAAPVPAPAPPPLVPAPPPGTAPEPGVGTPERYSGDPEGCNPFLTNCSILFALQPYTFASEAARVAFTINHLTGRARLWGTAEWERGTPACSSFQAFSAELRKVFGPVSLGPDATGGLMSAKQGSRPIADYAIDFRTRARLSDWNPAAQCDAFLNGLAPYIKDALVPFNLPPSLDGLINLTSRLDRRVQARRRATPGRGGAPVVCPPARISSRLQPSHRAHIWGGRTHAGGTHQPDSGGARATTTGEPLSLLRTGWALCLSLPSKRKGSAVDRAGLLGWTQDTAPNPDTIIPAPCLVASLTWEVEERVKAALENQPGPSSCPPDRLFVPDGLRSDVLQWAYGSRLTCHPGIQRTKEVLQRRFWWPTLEEDTREFVNACPICSLHKSSRQAPAGYLQPLPVPHRPWSHISLDFVTGLPLSGGFTTILTVHIFRLHGLPSDVVSDRGPQFTSVFWREFCSLIGATVSLSSGFHPQSNGQSERCAYGFQPPLFPALEREASCPSVEAFIRRCRQTWTQARAALLRAADRYSTAANRHRSRAPTYLVGQKVWLSTRDLPLRVESKKLAPKFIGPFIIEKVINPAAVRLKLPCAMRIHPTFHVSRIKPVRESPLMPASQPPPPPRIIDWEGYGPEERSWVPARHILDAQLIREFHHCHPDQPSKIPMAVLFHCPAHITPSDHHTCSQSLITHLPSHINQLTYQYYPLPTLPVFVLPALPVPRTTYLLSAPDYDFCLSVSGSCRFTWFRLLRPAPTSLLLEGCDEKVDEQRLDDVYTQLYVTTGGDIHINAQHEVTQIDMVGNPSDTEQPISPSDLFTPPAGKYKPIRTVLTNGNAGIGKTFLIRKFVLDWAEQRANQDVHLILPFTFRQLNLLRGTRRSLAELTHKCIQESRAIQIEALNSIFTALQSSGDANFDNCKFKLLFILDGLDESRLEMDTRTNEFQEADIDVKAPCSVEVLLTNLINRSLLPSARLWITTRPAAANQIHPDFVDMRTEVRGFTDVQKEEYFRRKFKEEEQACRIISHIKASRSLHIMCHIPIFCWVTAKVFEDVLKMREELPKTLTAMYIYFLFVQSTPKNKRGDGKKGNVIFYESDLRDCGITVRSADAYSGVFTQMFRRERGLFKEEVFCFVHLSSKLFNTKIKQADFYQCAVDEALQNEKGHLDLFLRFLLGLSLPTNQALLRGLINGEGSSEPNQEIIGYIKRKIGENLSSERIINLFHCLNELNDSSLVQEDKTWRCLT</sequence>
<dbReference type="PROSITE" id="PS50837">
    <property type="entry name" value="NACHT"/>
    <property type="match status" value="1"/>
</dbReference>
<dbReference type="InterPro" id="IPR012337">
    <property type="entry name" value="RNaseH-like_sf"/>
</dbReference>
<dbReference type="Pfam" id="PF17776">
    <property type="entry name" value="NLRC4_HD2"/>
    <property type="match status" value="1"/>
</dbReference>
<dbReference type="InterPro" id="IPR016197">
    <property type="entry name" value="Chromo-like_dom_sf"/>
</dbReference>
<dbReference type="InterPro" id="IPR041075">
    <property type="entry name" value="NOD1/2_WH"/>
</dbReference>
<evidence type="ECO:0000256" key="7">
    <source>
        <dbReference type="SAM" id="Coils"/>
    </source>
</evidence>
<feature type="region of interest" description="Disordered" evidence="8">
    <location>
        <begin position="286"/>
        <end position="306"/>
    </location>
</feature>
<evidence type="ECO:0000259" key="9">
    <source>
        <dbReference type="PROSITE" id="PS50837"/>
    </source>
</evidence>
<organism evidence="11 12">
    <name type="scientific">Takifugu flavidus</name>
    <name type="common">sansaifugu</name>
    <dbReference type="NCBI Taxonomy" id="433684"/>
    <lineage>
        <taxon>Eukaryota</taxon>
        <taxon>Metazoa</taxon>
        <taxon>Chordata</taxon>
        <taxon>Craniata</taxon>
        <taxon>Vertebrata</taxon>
        <taxon>Euteleostomi</taxon>
        <taxon>Actinopterygii</taxon>
        <taxon>Neopterygii</taxon>
        <taxon>Teleostei</taxon>
        <taxon>Neoteleostei</taxon>
        <taxon>Acanthomorphata</taxon>
        <taxon>Eupercaria</taxon>
        <taxon>Tetraodontiformes</taxon>
        <taxon>Tetradontoidea</taxon>
        <taxon>Tetraodontidae</taxon>
        <taxon>Takifugu</taxon>
    </lineage>
</organism>
<dbReference type="Gene3D" id="3.30.420.10">
    <property type="entry name" value="Ribonuclease H-like superfamily/Ribonuclease H"/>
    <property type="match status" value="1"/>
</dbReference>
<dbReference type="Gene3D" id="3.40.50.300">
    <property type="entry name" value="P-loop containing nucleotide triphosphate hydrolases"/>
    <property type="match status" value="1"/>
</dbReference>
<keyword evidence="2" id="KW-0963">Cytoplasm</keyword>
<dbReference type="InterPro" id="IPR051261">
    <property type="entry name" value="NLR"/>
</dbReference>
<evidence type="ECO:0000256" key="8">
    <source>
        <dbReference type="SAM" id="MobiDB-lite"/>
    </source>
</evidence>
<dbReference type="Pfam" id="PF14484">
    <property type="entry name" value="FISNA"/>
    <property type="match status" value="1"/>
</dbReference>
<evidence type="ECO:0000256" key="6">
    <source>
        <dbReference type="ARBA" id="ARBA00022840"/>
    </source>
</evidence>
<dbReference type="InterPro" id="IPR029495">
    <property type="entry name" value="NACHT-assoc"/>
</dbReference>
<comment type="caution">
    <text evidence="11">The sequence shown here is derived from an EMBL/GenBank/DDBJ whole genome shotgun (WGS) entry which is preliminary data.</text>
</comment>
<reference evidence="11 12" key="1">
    <citation type="submission" date="2019-04" db="EMBL/GenBank/DDBJ databases">
        <title>Chromosome genome assembly for Takifugu flavidus.</title>
        <authorList>
            <person name="Xiao S."/>
        </authorList>
    </citation>
    <scope>NUCLEOTIDE SEQUENCE [LARGE SCALE GENOMIC DNA]</scope>
    <source>
        <strain evidence="11">HTHZ2018</strain>
        <tissue evidence="11">Muscle</tissue>
    </source>
</reference>
<feature type="domain" description="NACHT" evidence="9">
    <location>
        <begin position="883"/>
        <end position="1037"/>
    </location>
</feature>
<dbReference type="GO" id="GO:0015074">
    <property type="term" value="P:DNA integration"/>
    <property type="evidence" value="ECO:0007669"/>
    <property type="project" value="InterPro"/>
</dbReference>
<dbReference type="PROSITE" id="PS50994">
    <property type="entry name" value="INTEGRASE"/>
    <property type="match status" value="1"/>
</dbReference>
<keyword evidence="7" id="KW-0175">Coiled coil</keyword>
<dbReference type="GO" id="GO:0003676">
    <property type="term" value="F:nucleic acid binding"/>
    <property type="evidence" value="ECO:0007669"/>
    <property type="project" value="InterPro"/>
</dbReference>
<dbReference type="InterPro" id="IPR041588">
    <property type="entry name" value="Integrase_H2C2"/>
</dbReference>
<gene>
    <name evidence="11" type="ORF">D4764_05G0000050</name>
</gene>
<dbReference type="InterPro" id="IPR036397">
    <property type="entry name" value="RNaseH_sf"/>
</dbReference>